<reference evidence="4" key="1">
    <citation type="submission" date="2012-12" db="EMBL/GenBank/DDBJ databases">
        <authorList>
            <person name="Hellsten U."/>
            <person name="Grimwood J."/>
            <person name="Chapman J.A."/>
            <person name="Shapiro H."/>
            <person name="Aerts A."/>
            <person name="Otillar R.P."/>
            <person name="Terry A.Y."/>
            <person name="Boore J.L."/>
            <person name="Simakov O."/>
            <person name="Marletaz F."/>
            <person name="Cho S.-J."/>
            <person name="Edsinger-Gonzales E."/>
            <person name="Havlak P."/>
            <person name="Kuo D.-H."/>
            <person name="Larsson T."/>
            <person name="Lv J."/>
            <person name="Arendt D."/>
            <person name="Savage R."/>
            <person name="Osoegawa K."/>
            <person name="de Jong P."/>
            <person name="Lindberg D.R."/>
            <person name="Seaver E.C."/>
            <person name="Weisblat D.A."/>
            <person name="Putnam N.H."/>
            <person name="Grigoriev I.V."/>
            <person name="Rokhsar D.S."/>
        </authorList>
    </citation>
    <scope>NUCLEOTIDE SEQUENCE</scope>
    <source>
        <strain evidence="4">I ESC-2004</strain>
    </source>
</reference>
<sequence>MEAKQRLGATNEGHGTEVEKQLGKRQAPGSNKPHSEKLNSTNDEEFSNLLEVFSIWSGHILITGDLNFHMNDSADRDANKLKALISSFGLEQHVKQSTHRSGHILDIVINRADDPLVSSVIAEDRGFPDHFPVFIETVLAKPQARKKMVSYRSIKRIDPVALKTAILHSHLADINSDLPLEKQVCLYDSVLGAILNEMAPLKTKTITSRTDAEWHNEQIREAKQDMPPTLAWRPSSLSNSDQCLARCVIWEQHGVASRDRSIDVTHGSYEIMRQRKRKEKTKKRQRKRKRKSIRVGIAEYAPEMDSEEKLDIFALSARFHYIKDNAFQNTILKLIF</sequence>
<reference evidence="3" key="3">
    <citation type="submission" date="2015-06" db="UniProtKB">
        <authorList>
            <consortium name="EnsemblMetazoa"/>
        </authorList>
    </citation>
    <scope>IDENTIFICATION</scope>
</reference>
<evidence type="ECO:0000313" key="4">
    <source>
        <dbReference type="Proteomes" id="UP000014760"/>
    </source>
</evidence>
<feature type="region of interest" description="Disordered" evidence="1">
    <location>
        <begin position="1"/>
        <end position="40"/>
    </location>
</feature>
<dbReference type="PANTHER" id="PTHR46670:SF3">
    <property type="entry name" value="ENDONUCLEASE_EXONUCLEASE_PHOSPHATASE DOMAIN-CONTAINING PROTEIN"/>
    <property type="match status" value="1"/>
</dbReference>
<dbReference type="Gene3D" id="3.60.10.10">
    <property type="entry name" value="Endonuclease/exonuclease/phosphatase"/>
    <property type="match status" value="1"/>
</dbReference>
<evidence type="ECO:0008006" key="5">
    <source>
        <dbReference type="Google" id="ProtNLM"/>
    </source>
</evidence>
<dbReference type="InterPro" id="IPR036691">
    <property type="entry name" value="Endo/exonu/phosph_ase_sf"/>
</dbReference>
<evidence type="ECO:0000313" key="3">
    <source>
        <dbReference type="EnsemblMetazoa" id="CapteP187064"/>
    </source>
</evidence>
<dbReference type="HOGENOM" id="CLU_827026_0_0_1"/>
<organism evidence="2">
    <name type="scientific">Capitella teleta</name>
    <name type="common">Polychaete worm</name>
    <dbReference type="NCBI Taxonomy" id="283909"/>
    <lineage>
        <taxon>Eukaryota</taxon>
        <taxon>Metazoa</taxon>
        <taxon>Spiralia</taxon>
        <taxon>Lophotrochozoa</taxon>
        <taxon>Annelida</taxon>
        <taxon>Polychaeta</taxon>
        <taxon>Sedentaria</taxon>
        <taxon>Scolecida</taxon>
        <taxon>Capitellidae</taxon>
        <taxon>Capitella</taxon>
    </lineage>
</organism>
<accession>R7V4G9</accession>
<dbReference type="PANTHER" id="PTHR46670">
    <property type="entry name" value="ENDO/EXONUCLEASE/PHOSPHATASE DOMAIN-CONTAINING PROTEIN"/>
    <property type="match status" value="1"/>
</dbReference>
<evidence type="ECO:0000313" key="2">
    <source>
        <dbReference type="EMBL" id="ELU11251.1"/>
    </source>
</evidence>
<evidence type="ECO:0000256" key="1">
    <source>
        <dbReference type="SAM" id="MobiDB-lite"/>
    </source>
</evidence>
<proteinExistence type="predicted"/>
<dbReference type="AlphaFoldDB" id="R7V4G9"/>
<protein>
    <recommendedName>
        <fullName evidence="5">Endonuclease/exonuclease/phosphatase domain-containing protein</fullName>
    </recommendedName>
</protein>
<gene>
    <name evidence="2" type="ORF">CAPTEDRAFT_187064</name>
</gene>
<dbReference type="Proteomes" id="UP000014760">
    <property type="component" value="Unassembled WGS sequence"/>
</dbReference>
<keyword evidence="4" id="KW-1185">Reference proteome</keyword>
<name>R7V4G9_CAPTE</name>
<dbReference type="OrthoDB" id="10072198at2759"/>
<dbReference type="EnsemblMetazoa" id="CapteT187064">
    <property type="protein sequence ID" value="CapteP187064"/>
    <property type="gene ID" value="CapteG187064"/>
</dbReference>
<dbReference type="EMBL" id="KB296859">
    <property type="protein sequence ID" value="ELU11251.1"/>
    <property type="molecule type" value="Genomic_DNA"/>
</dbReference>
<reference evidence="2 4" key="2">
    <citation type="journal article" date="2013" name="Nature">
        <title>Insights into bilaterian evolution from three spiralian genomes.</title>
        <authorList>
            <person name="Simakov O."/>
            <person name="Marletaz F."/>
            <person name="Cho S.J."/>
            <person name="Edsinger-Gonzales E."/>
            <person name="Havlak P."/>
            <person name="Hellsten U."/>
            <person name="Kuo D.H."/>
            <person name="Larsson T."/>
            <person name="Lv J."/>
            <person name="Arendt D."/>
            <person name="Savage R."/>
            <person name="Osoegawa K."/>
            <person name="de Jong P."/>
            <person name="Grimwood J."/>
            <person name="Chapman J.A."/>
            <person name="Shapiro H."/>
            <person name="Aerts A."/>
            <person name="Otillar R.P."/>
            <person name="Terry A.Y."/>
            <person name="Boore J.L."/>
            <person name="Grigoriev I.V."/>
            <person name="Lindberg D.R."/>
            <person name="Seaver E.C."/>
            <person name="Weisblat D.A."/>
            <person name="Putnam N.H."/>
            <person name="Rokhsar D.S."/>
        </authorList>
    </citation>
    <scope>NUCLEOTIDE SEQUENCE</scope>
    <source>
        <strain evidence="2 4">I ESC-2004</strain>
    </source>
</reference>
<dbReference type="EMBL" id="AMQN01020212">
    <property type="status" value="NOT_ANNOTATED_CDS"/>
    <property type="molecule type" value="Genomic_DNA"/>
</dbReference>